<name>A0A443RYN0_9ACAR</name>
<proteinExistence type="predicted"/>
<dbReference type="Proteomes" id="UP000288716">
    <property type="component" value="Unassembled WGS sequence"/>
</dbReference>
<dbReference type="InterPro" id="IPR016461">
    <property type="entry name" value="COMT-like"/>
</dbReference>
<reference evidence="9 10" key="1">
    <citation type="journal article" date="2018" name="Gigascience">
        <title>Genomes of trombidid mites reveal novel predicted allergens and laterally-transferred genes associated with secondary metabolism.</title>
        <authorList>
            <person name="Dong X."/>
            <person name="Chaisiri K."/>
            <person name="Xia D."/>
            <person name="Armstrong S.D."/>
            <person name="Fang Y."/>
            <person name="Donnelly M.J."/>
            <person name="Kadowaki T."/>
            <person name="McGarry J.W."/>
            <person name="Darby A.C."/>
            <person name="Makepeace B.L."/>
        </authorList>
    </citation>
    <scope>NUCLEOTIDE SEQUENCE [LARGE SCALE GENOMIC DNA]</scope>
    <source>
        <strain evidence="9">UoL-UT</strain>
    </source>
</reference>
<dbReference type="Gene3D" id="3.40.50.150">
    <property type="entry name" value="Vaccinia Virus protein VP39"/>
    <property type="match status" value="1"/>
</dbReference>
<keyword evidence="1 9" id="KW-0489">Methyltransferase</keyword>
<dbReference type="InterPro" id="IPR029063">
    <property type="entry name" value="SAM-dependent_MTases_sf"/>
</dbReference>
<protein>
    <recommendedName>
        <fullName evidence="6">Acetylserotonin O-methyltransferase</fullName>
        <ecNumber evidence="5">2.1.1.4</ecNumber>
    </recommendedName>
    <alternativeName>
        <fullName evidence="7">Hydroxyindole O-methyltransferase</fullName>
    </alternativeName>
</protein>
<dbReference type="AlphaFoldDB" id="A0A443RYN0"/>
<accession>A0A443RYN0</accession>
<dbReference type="PROSITE" id="PS51683">
    <property type="entry name" value="SAM_OMT_II"/>
    <property type="match status" value="1"/>
</dbReference>
<evidence type="ECO:0000256" key="4">
    <source>
        <dbReference type="ARBA" id="ARBA00037645"/>
    </source>
</evidence>
<evidence type="ECO:0000256" key="3">
    <source>
        <dbReference type="ARBA" id="ARBA00022691"/>
    </source>
</evidence>
<dbReference type="STRING" id="299467.A0A443RYN0"/>
<evidence type="ECO:0000256" key="7">
    <source>
        <dbReference type="ARBA" id="ARBA00043054"/>
    </source>
</evidence>
<evidence type="ECO:0000256" key="1">
    <source>
        <dbReference type="ARBA" id="ARBA00022603"/>
    </source>
</evidence>
<keyword evidence="10" id="KW-1185">Reference proteome</keyword>
<organism evidence="9 10">
    <name type="scientific">Leptotrombidium deliense</name>
    <dbReference type="NCBI Taxonomy" id="299467"/>
    <lineage>
        <taxon>Eukaryota</taxon>
        <taxon>Metazoa</taxon>
        <taxon>Ecdysozoa</taxon>
        <taxon>Arthropoda</taxon>
        <taxon>Chelicerata</taxon>
        <taxon>Arachnida</taxon>
        <taxon>Acari</taxon>
        <taxon>Acariformes</taxon>
        <taxon>Trombidiformes</taxon>
        <taxon>Prostigmata</taxon>
        <taxon>Anystina</taxon>
        <taxon>Parasitengona</taxon>
        <taxon>Trombiculoidea</taxon>
        <taxon>Trombiculidae</taxon>
        <taxon>Leptotrombidium</taxon>
    </lineage>
</organism>
<dbReference type="VEuPathDB" id="VectorBase:LDEU011589"/>
<dbReference type="GO" id="GO:0017096">
    <property type="term" value="F:acetylserotonin O-methyltransferase activity"/>
    <property type="evidence" value="ECO:0007669"/>
    <property type="project" value="UniProtKB-EC"/>
</dbReference>
<dbReference type="Pfam" id="PF00891">
    <property type="entry name" value="Methyltransf_2"/>
    <property type="match status" value="1"/>
</dbReference>
<feature type="domain" description="O-methyltransferase C-terminal" evidence="8">
    <location>
        <begin position="26"/>
        <end position="149"/>
    </location>
</feature>
<dbReference type="OrthoDB" id="1606438at2759"/>
<evidence type="ECO:0000256" key="6">
    <source>
        <dbReference type="ARBA" id="ARBA00040730"/>
    </source>
</evidence>
<dbReference type="SUPFAM" id="SSF53335">
    <property type="entry name" value="S-adenosyl-L-methionine-dependent methyltransferases"/>
    <property type="match status" value="1"/>
</dbReference>
<dbReference type="GO" id="GO:0032259">
    <property type="term" value="P:methylation"/>
    <property type="evidence" value="ECO:0007669"/>
    <property type="project" value="UniProtKB-KW"/>
</dbReference>
<keyword evidence="2 9" id="KW-0808">Transferase</keyword>
<gene>
    <name evidence="9" type="ORF">B4U80_14271</name>
</gene>
<evidence type="ECO:0000313" key="10">
    <source>
        <dbReference type="Proteomes" id="UP000288716"/>
    </source>
</evidence>
<dbReference type="PANTHER" id="PTHR43712">
    <property type="entry name" value="PUTATIVE (AFU_ORTHOLOGUE AFUA_4G14580)-RELATED"/>
    <property type="match status" value="1"/>
</dbReference>
<evidence type="ECO:0000256" key="5">
    <source>
        <dbReference type="ARBA" id="ARBA00039116"/>
    </source>
</evidence>
<evidence type="ECO:0000256" key="2">
    <source>
        <dbReference type="ARBA" id="ARBA00022679"/>
    </source>
</evidence>
<dbReference type="InterPro" id="IPR001077">
    <property type="entry name" value="COMT_C"/>
</dbReference>
<comment type="caution">
    <text evidence="9">The sequence shown here is derived from an EMBL/GenBank/DDBJ whole genome shotgun (WGS) entry which is preliminary data.</text>
</comment>
<sequence length="175" mass="20436">MFYLKNVYHYQIAVKCFNGHSLKVDDKTPNVRGTIFELEACIEKANEEIKLNGLEKRCVTVTGNFFNFVPEDGDCYILQNILHDWNDSKAMKILVNTRKAMKSDSKMIIIEEMIPDNDEHHVNTQFDVLMLAYFGGQTRSKRQIEEMCLQAKLKLHKYLKMKESAVYLMEFTPIN</sequence>
<dbReference type="PANTHER" id="PTHR43712:SF2">
    <property type="entry name" value="O-METHYLTRANSFERASE CICE"/>
    <property type="match status" value="1"/>
</dbReference>
<keyword evidence="3" id="KW-0949">S-adenosyl-L-methionine</keyword>
<evidence type="ECO:0000259" key="8">
    <source>
        <dbReference type="Pfam" id="PF00891"/>
    </source>
</evidence>
<evidence type="ECO:0000313" key="9">
    <source>
        <dbReference type="EMBL" id="RWS20451.1"/>
    </source>
</evidence>
<dbReference type="EC" id="2.1.1.4" evidence="5"/>
<dbReference type="EMBL" id="NCKV01017475">
    <property type="protein sequence ID" value="RWS20451.1"/>
    <property type="molecule type" value="Genomic_DNA"/>
</dbReference>
<comment type="function">
    <text evidence="4">Catalyzes the transfer of a methyl group onto N-acetylserotonin, producing melatonin (N-acetyl-5-methoxytryptamine).</text>
</comment>